<dbReference type="KEGG" id="sno:Snov_1955"/>
<keyword evidence="2" id="KW-1185">Reference proteome</keyword>
<name>D6ZZB9_ANCN5</name>
<proteinExistence type="predicted"/>
<dbReference type="RefSeq" id="WP_013166759.1">
    <property type="nucleotide sequence ID" value="NC_014217.1"/>
</dbReference>
<dbReference type="EMBL" id="CP002026">
    <property type="protein sequence ID" value="ADH89255.1"/>
    <property type="molecule type" value="Genomic_DNA"/>
</dbReference>
<sequence>MPLGTIISYMPKSGCGTIAAAEGDLPFRFFPPAGQPVPAVGALYRFDVFTGIAGPPRAANLRPVDPVAVEECDRVFGREGAA</sequence>
<evidence type="ECO:0000313" key="2">
    <source>
        <dbReference type="Proteomes" id="UP000006633"/>
    </source>
</evidence>
<protein>
    <submittedName>
        <fullName evidence="1">Uncharacterized protein</fullName>
    </submittedName>
</protein>
<reference evidence="1 2" key="1">
    <citation type="journal article" date="2012" name="Stand. Genomic Sci.">
        <title>Complete genome sequence of the facultatively chemolithoautotrophic and methylotrophic alpha Proteobacterium Starkeya novella type strain (ATCC 8093(T)).</title>
        <authorList>
            <person name="Kappler U."/>
            <person name="Davenport K."/>
            <person name="Beatson S."/>
            <person name="Lucas S."/>
            <person name="Lapidus A."/>
            <person name="Copeland A."/>
            <person name="Berry K.W."/>
            <person name="Glavina Del Rio T."/>
            <person name="Hammon N."/>
            <person name="Dalin E."/>
            <person name="Tice H."/>
            <person name="Pitluck S."/>
            <person name="Richardson P."/>
            <person name="Bruce D."/>
            <person name="Goodwin L.A."/>
            <person name="Han C."/>
            <person name="Tapia R."/>
            <person name="Detter J.C."/>
            <person name="Chang Y.J."/>
            <person name="Jeffries C.D."/>
            <person name="Land M."/>
            <person name="Hauser L."/>
            <person name="Kyrpides N.C."/>
            <person name="Goker M."/>
            <person name="Ivanova N."/>
            <person name="Klenk H.P."/>
            <person name="Woyke T."/>
        </authorList>
    </citation>
    <scope>NUCLEOTIDE SEQUENCE [LARGE SCALE GENOMIC DNA]</scope>
    <source>
        <strain evidence="2">ATCC 8093 / DSM 506 / JCM 20403 / CCM 1077 / IAM 12100 / NBRC 12443 / NCIMB 10456</strain>
    </source>
</reference>
<accession>D6ZZB9</accession>
<dbReference type="STRING" id="639283.Snov_1955"/>
<evidence type="ECO:0000313" key="1">
    <source>
        <dbReference type="EMBL" id="ADH89255.1"/>
    </source>
</evidence>
<organism evidence="1 2">
    <name type="scientific">Ancylobacter novellus (strain ATCC 8093 / DSM 506 / JCM 20403 / CCM 1077 / IAM 12100 / NBRC 12443 / NCIMB 10456)</name>
    <name type="common">Starkeya novella</name>
    <dbReference type="NCBI Taxonomy" id="639283"/>
    <lineage>
        <taxon>Bacteria</taxon>
        <taxon>Pseudomonadati</taxon>
        <taxon>Pseudomonadota</taxon>
        <taxon>Alphaproteobacteria</taxon>
        <taxon>Hyphomicrobiales</taxon>
        <taxon>Xanthobacteraceae</taxon>
        <taxon>Ancylobacter</taxon>
    </lineage>
</organism>
<dbReference type="HOGENOM" id="CLU_2556650_0_0_5"/>
<dbReference type="AlphaFoldDB" id="D6ZZB9"/>
<gene>
    <name evidence="1" type="ordered locus">Snov_1955</name>
</gene>
<dbReference type="Proteomes" id="UP000006633">
    <property type="component" value="Chromosome"/>
</dbReference>